<keyword evidence="2" id="KW-1185">Reference proteome</keyword>
<accession>A0A183D7M0</accession>
<organism evidence="3">
    <name type="scientific">Gongylonema pulchrum</name>
    <dbReference type="NCBI Taxonomy" id="637853"/>
    <lineage>
        <taxon>Eukaryota</taxon>
        <taxon>Metazoa</taxon>
        <taxon>Ecdysozoa</taxon>
        <taxon>Nematoda</taxon>
        <taxon>Chromadorea</taxon>
        <taxon>Rhabditida</taxon>
        <taxon>Spirurina</taxon>
        <taxon>Spiruromorpha</taxon>
        <taxon>Spiruroidea</taxon>
        <taxon>Gongylonematidae</taxon>
        <taxon>Gongylonema</taxon>
    </lineage>
</organism>
<reference evidence="3" key="1">
    <citation type="submission" date="2016-06" db="UniProtKB">
        <authorList>
            <consortium name="WormBaseParasite"/>
        </authorList>
    </citation>
    <scope>IDENTIFICATION</scope>
</reference>
<dbReference type="Proteomes" id="UP000271098">
    <property type="component" value="Unassembled WGS sequence"/>
</dbReference>
<gene>
    <name evidence="1" type="ORF">GPUH_LOCUS4709</name>
</gene>
<dbReference type="WBParaSite" id="GPUH_0000471801-mRNA-1">
    <property type="protein sequence ID" value="GPUH_0000471801-mRNA-1"/>
    <property type="gene ID" value="GPUH_0000471801"/>
</dbReference>
<sequence length="66" mass="7672">MASTKTRRIGNKKNSFIRYKKNETELDSKNFHPSTTNASLRGMYVIAEMENESMITEKKWAMHSVC</sequence>
<proteinExistence type="predicted"/>
<reference evidence="1 2" key="2">
    <citation type="submission" date="2018-11" db="EMBL/GenBank/DDBJ databases">
        <authorList>
            <consortium name="Pathogen Informatics"/>
        </authorList>
    </citation>
    <scope>NUCLEOTIDE SEQUENCE [LARGE SCALE GENOMIC DNA]</scope>
</reference>
<protein>
    <submittedName>
        <fullName evidence="1 3">Uncharacterized protein</fullName>
    </submittedName>
</protein>
<evidence type="ECO:0000313" key="2">
    <source>
        <dbReference type="Proteomes" id="UP000271098"/>
    </source>
</evidence>
<name>A0A183D7M0_9BILA</name>
<evidence type="ECO:0000313" key="1">
    <source>
        <dbReference type="EMBL" id="VDK46858.1"/>
    </source>
</evidence>
<dbReference type="AlphaFoldDB" id="A0A183D7M0"/>
<evidence type="ECO:0000313" key="3">
    <source>
        <dbReference type="WBParaSite" id="GPUH_0000471801-mRNA-1"/>
    </source>
</evidence>
<dbReference type="EMBL" id="UYRT01009212">
    <property type="protein sequence ID" value="VDK46858.1"/>
    <property type="molecule type" value="Genomic_DNA"/>
</dbReference>